<dbReference type="Gene3D" id="1.10.287.950">
    <property type="entry name" value="Methyl-accepting chemotaxis protein"/>
    <property type="match status" value="1"/>
</dbReference>
<dbReference type="PRINTS" id="PR00260">
    <property type="entry name" value="CHEMTRNSDUCR"/>
</dbReference>
<dbReference type="OrthoDB" id="9816519at2"/>
<dbReference type="GO" id="GO:0006935">
    <property type="term" value="P:chemotaxis"/>
    <property type="evidence" value="ECO:0007669"/>
    <property type="project" value="UniProtKB-KW"/>
</dbReference>
<dbReference type="GO" id="GO:0005886">
    <property type="term" value="C:plasma membrane"/>
    <property type="evidence" value="ECO:0007669"/>
    <property type="project" value="TreeGrafter"/>
</dbReference>
<reference evidence="6" key="1">
    <citation type="journal article" date="2016" name="Genome Announc.">
        <title>Complete genome sequence of Alkaliphilus metalliredigens strain QYMF, an alkaliphilic and metal-reducing bacterium isolated from borax-contaminated leachate ponds.</title>
        <authorList>
            <person name="Hwang C."/>
            <person name="Copeland A."/>
            <person name="Lucas S."/>
            <person name="Lapidus A."/>
            <person name="Barry K."/>
            <person name="Detter J.C."/>
            <person name="Glavina Del Rio T."/>
            <person name="Hammon N."/>
            <person name="Israni S."/>
            <person name="Dalin E."/>
            <person name="Tice H."/>
            <person name="Pitluck S."/>
            <person name="Chertkov O."/>
            <person name="Brettin T."/>
            <person name="Bruce D."/>
            <person name="Han C."/>
            <person name="Schmutz J."/>
            <person name="Larimer F."/>
            <person name="Land M.L."/>
            <person name="Hauser L."/>
            <person name="Kyrpides N."/>
            <person name="Mikhailova N."/>
            <person name="Ye Q."/>
            <person name="Zhou J."/>
            <person name="Richardson P."/>
            <person name="Fields M.W."/>
        </authorList>
    </citation>
    <scope>NUCLEOTIDE SEQUENCE [LARGE SCALE GENOMIC DNA]</scope>
    <source>
        <strain evidence="6">QYMF</strain>
    </source>
</reference>
<evidence type="ECO:0000259" key="4">
    <source>
        <dbReference type="PROSITE" id="PS50111"/>
    </source>
</evidence>
<evidence type="ECO:0000313" key="5">
    <source>
        <dbReference type="EMBL" id="ABR49359.1"/>
    </source>
</evidence>
<name>A6TT41_ALKMQ</name>
<evidence type="ECO:0000313" key="6">
    <source>
        <dbReference type="Proteomes" id="UP000001572"/>
    </source>
</evidence>
<dbReference type="Gene3D" id="3.30.450.20">
    <property type="entry name" value="PAS domain"/>
    <property type="match status" value="1"/>
</dbReference>
<dbReference type="InterPro" id="IPR029151">
    <property type="entry name" value="Sensor-like_sf"/>
</dbReference>
<feature type="domain" description="Methyl-accepting transducer" evidence="4">
    <location>
        <begin position="253"/>
        <end position="503"/>
    </location>
</feature>
<dbReference type="InterPro" id="IPR004090">
    <property type="entry name" value="Chemotax_Me-accpt_rcpt"/>
</dbReference>
<keyword evidence="6" id="KW-1185">Reference proteome</keyword>
<gene>
    <name evidence="5" type="ordered locus">Amet_3221</name>
</gene>
<dbReference type="GO" id="GO:0007165">
    <property type="term" value="P:signal transduction"/>
    <property type="evidence" value="ECO:0007669"/>
    <property type="project" value="UniProtKB-KW"/>
</dbReference>
<evidence type="ECO:0000256" key="1">
    <source>
        <dbReference type="ARBA" id="ARBA00022500"/>
    </source>
</evidence>
<dbReference type="SUPFAM" id="SSF103190">
    <property type="entry name" value="Sensory domain-like"/>
    <property type="match status" value="1"/>
</dbReference>
<accession>A6TT41</accession>
<dbReference type="AlphaFoldDB" id="A6TT41"/>
<dbReference type="PANTHER" id="PTHR43531">
    <property type="entry name" value="PROTEIN ICFG"/>
    <property type="match status" value="1"/>
</dbReference>
<dbReference type="SMART" id="SM00283">
    <property type="entry name" value="MA"/>
    <property type="match status" value="1"/>
</dbReference>
<dbReference type="EMBL" id="CP000724">
    <property type="protein sequence ID" value="ABR49359.1"/>
    <property type="molecule type" value="Genomic_DNA"/>
</dbReference>
<dbReference type="PANTHER" id="PTHR43531:SF11">
    <property type="entry name" value="METHYL-ACCEPTING CHEMOTAXIS PROTEIN 3"/>
    <property type="match status" value="1"/>
</dbReference>
<dbReference type="KEGG" id="amt:Amet_3221"/>
<dbReference type="eggNOG" id="COG0840">
    <property type="taxonomic scope" value="Bacteria"/>
</dbReference>
<sequence>MRRKIYSYSIDFLLYSMPLYILLTMIDMSKIGGILYYISYFFVISLLRSKLEMKVNFNEQEMTKVLREIAAGNLAIATEISKKTKQKIYNDLLKVEKLTEIFIHNKFNISIMHEKGKEFISKSNGIVRFFVTDESGQQIYNSAQSMENKSKLLFNGDRDYFTKAKETNETQTSDFSFSKRENRLAIIVAVPYEKNGVFRGVIAATLDLEKISNEEEKITNMLLGTVSILNKLIKKVAEAAKKLIQSIQEIARLNRSIHNGNKEIVKEIEDMANRVADNNDAIQTGSTKIADVVIELNNIVKITDKIQNNTIESSNTIELGQYKLNELFDKMKESKGALAEVNKVVTDLDKKTDEINGIVSVIRQIADETNLLALNASIEAARAGVHGKGFAVVAEQIKKLAEQSNKEVSDIDQTLSLIKETLSDVSKKVEVANAISQLQEKSFEENKSIFNTIISASEANQQDVKEIFVTVNGTNDFIKNIEKVMTQATAASQENTATVQEVTSNIEEQFQYSSRLEDVINDIENMANNLKHSISSFKY</sequence>
<dbReference type="CDD" id="cd18773">
    <property type="entry name" value="PDC1_HK_sensor"/>
    <property type="match status" value="1"/>
</dbReference>
<dbReference type="Proteomes" id="UP000001572">
    <property type="component" value="Chromosome"/>
</dbReference>
<proteinExistence type="inferred from homology"/>
<dbReference type="HOGENOM" id="CLU_504945_0_0_9"/>
<dbReference type="RefSeq" id="WP_012064324.1">
    <property type="nucleotide sequence ID" value="NC_009633.1"/>
</dbReference>
<dbReference type="Pfam" id="PF00015">
    <property type="entry name" value="MCPsignal"/>
    <property type="match status" value="1"/>
</dbReference>
<keyword evidence="3" id="KW-0807">Transducer</keyword>
<protein>
    <submittedName>
        <fullName evidence="5">Methyl-accepting chemotaxis sensory transducer</fullName>
    </submittedName>
</protein>
<keyword evidence="1" id="KW-0145">Chemotaxis</keyword>
<comment type="similarity">
    <text evidence="2">Belongs to the methyl-accepting chemotaxis (MCP) protein family.</text>
</comment>
<dbReference type="InterPro" id="IPR004089">
    <property type="entry name" value="MCPsignal_dom"/>
</dbReference>
<dbReference type="GO" id="GO:0004888">
    <property type="term" value="F:transmembrane signaling receptor activity"/>
    <property type="evidence" value="ECO:0007669"/>
    <property type="project" value="InterPro"/>
</dbReference>
<dbReference type="InterPro" id="IPR051310">
    <property type="entry name" value="MCP_chemotaxis"/>
</dbReference>
<evidence type="ECO:0000256" key="2">
    <source>
        <dbReference type="ARBA" id="ARBA00029447"/>
    </source>
</evidence>
<dbReference type="SUPFAM" id="SSF58104">
    <property type="entry name" value="Methyl-accepting chemotaxis protein (MCP) signaling domain"/>
    <property type="match status" value="1"/>
</dbReference>
<organism evidence="5 6">
    <name type="scientific">Alkaliphilus metalliredigens (strain QYMF)</name>
    <dbReference type="NCBI Taxonomy" id="293826"/>
    <lineage>
        <taxon>Bacteria</taxon>
        <taxon>Bacillati</taxon>
        <taxon>Bacillota</taxon>
        <taxon>Clostridia</taxon>
        <taxon>Peptostreptococcales</taxon>
        <taxon>Natronincolaceae</taxon>
        <taxon>Alkaliphilus</taxon>
    </lineage>
</organism>
<evidence type="ECO:0000256" key="3">
    <source>
        <dbReference type="PROSITE-ProRule" id="PRU00284"/>
    </source>
</evidence>
<dbReference type="PROSITE" id="PS50111">
    <property type="entry name" value="CHEMOTAXIS_TRANSDUC_2"/>
    <property type="match status" value="1"/>
</dbReference>
<dbReference type="STRING" id="293826.Amet_3221"/>